<organism evidence="14 16">
    <name type="scientific">Salinicoccus halodurans</name>
    <dbReference type="NCBI Taxonomy" id="407035"/>
    <lineage>
        <taxon>Bacteria</taxon>
        <taxon>Bacillati</taxon>
        <taxon>Bacillota</taxon>
        <taxon>Bacilli</taxon>
        <taxon>Bacillales</taxon>
        <taxon>Staphylococcaceae</taxon>
        <taxon>Salinicoccus</taxon>
    </lineage>
</organism>
<dbReference type="PANTHER" id="PTHR10344">
    <property type="entry name" value="THYMIDYLATE KINASE"/>
    <property type="match status" value="1"/>
</dbReference>
<dbReference type="Pfam" id="PF02223">
    <property type="entry name" value="Thymidylate_kin"/>
    <property type="match status" value="1"/>
</dbReference>
<dbReference type="Gene3D" id="3.40.50.300">
    <property type="entry name" value="P-loop containing nucleotide triphosphate hydrolases"/>
    <property type="match status" value="1"/>
</dbReference>
<dbReference type="InterPro" id="IPR018094">
    <property type="entry name" value="Thymidylate_kinase"/>
</dbReference>
<reference evidence="13 15" key="1">
    <citation type="journal article" date="2015" name="Int. J. Syst. Evol. Microbiol.">
        <title>Complete genome sequence of Salinicoccus halodurans H3B36, isolated from the Qaidam Basin in China.</title>
        <authorList>
            <person name="Jiang K."/>
            <person name="Xue Y."/>
            <person name="Ma Y."/>
        </authorList>
    </citation>
    <scope>NUCLEOTIDE SEQUENCE [LARGE SCALE GENOMIC DNA]</scope>
    <source>
        <strain evidence="13 15">H3B36</strain>
    </source>
</reference>
<dbReference type="AlphaFoldDB" id="A0A0F7HNE3"/>
<evidence type="ECO:0000256" key="1">
    <source>
        <dbReference type="ARBA" id="ARBA00009776"/>
    </source>
</evidence>
<reference evidence="14 16" key="3">
    <citation type="submission" date="2016-10" db="EMBL/GenBank/DDBJ databases">
        <authorList>
            <person name="Varghese N."/>
            <person name="Submissions S."/>
        </authorList>
    </citation>
    <scope>NUCLEOTIDE SEQUENCE [LARGE SCALE GENOMIC DNA]</scope>
    <source>
        <strain evidence="14 16">CGMCC 1.6501</strain>
    </source>
</reference>
<keyword evidence="6 11" id="KW-0547">Nucleotide-binding</keyword>
<dbReference type="Proteomes" id="UP000034029">
    <property type="component" value="Chromosome"/>
</dbReference>
<dbReference type="OrthoDB" id="9774907at2"/>
<dbReference type="EC" id="2.7.4.9" evidence="2 11"/>
<dbReference type="GO" id="GO:0005524">
    <property type="term" value="F:ATP binding"/>
    <property type="evidence" value="ECO:0007669"/>
    <property type="project" value="UniProtKB-UniRule"/>
</dbReference>
<evidence type="ECO:0000313" key="14">
    <source>
        <dbReference type="EMBL" id="SFK66754.1"/>
    </source>
</evidence>
<evidence type="ECO:0000256" key="4">
    <source>
        <dbReference type="ARBA" id="ARBA00022679"/>
    </source>
</evidence>
<dbReference type="InterPro" id="IPR018095">
    <property type="entry name" value="Thymidylate_kin_CS"/>
</dbReference>
<evidence type="ECO:0000256" key="8">
    <source>
        <dbReference type="ARBA" id="ARBA00022840"/>
    </source>
</evidence>
<evidence type="ECO:0000256" key="5">
    <source>
        <dbReference type="ARBA" id="ARBA00022727"/>
    </source>
</evidence>
<protein>
    <recommendedName>
        <fullName evidence="3 11">Thymidylate kinase</fullName>
        <ecNumber evidence="2 11">2.7.4.9</ecNumber>
    </recommendedName>
    <alternativeName>
        <fullName evidence="11">dTMP kinase</fullName>
    </alternativeName>
</protein>
<proteinExistence type="inferred from homology"/>
<evidence type="ECO:0000256" key="7">
    <source>
        <dbReference type="ARBA" id="ARBA00022777"/>
    </source>
</evidence>
<dbReference type="GO" id="GO:0006235">
    <property type="term" value="P:dTTP biosynthetic process"/>
    <property type="evidence" value="ECO:0007669"/>
    <property type="project" value="UniProtKB-UniRule"/>
</dbReference>
<accession>A0A0F7HNE3</accession>
<comment type="catalytic activity">
    <reaction evidence="9 11">
        <text>dTMP + ATP = dTDP + ADP</text>
        <dbReference type="Rhea" id="RHEA:13517"/>
        <dbReference type="ChEBI" id="CHEBI:30616"/>
        <dbReference type="ChEBI" id="CHEBI:58369"/>
        <dbReference type="ChEBI" id="CHEBI:63528"/>
        <dbReference type="ChEBI" id="CHEBI:456216"/>
        <dbReference type="EC" id="2.7.4.9"/>
    </reaction>
</comment>
<dbReference type="KEGG" id="shv:AAT16_13820"/>
<keyword evidence="8 11" id="KW-0067">ATP-binding</keyword>
<dbReference type="SUPFAM" id="SSF52540">
    <property type="entry name" value="P-loop containing nucleoside triphosphate hydrolases"/>
    <property type="match status" value="1"/>
</dbReference>
<evidence type="ECO:0000256" key="6">
    <source>
        <dbReference type="ARBA" id="ARBA00022741"/>
    </source>
</evidence>
<name>A0A0F7HNE3_9STAP</name>
<evidence type="ECO:0000313" key="16">
    <source>
        <dbReference type="Proteomes" id="UP000183090"/>
    </source>
</evidence>
<feature type="domain" description="Thymidylate kinase-like" evidence="12">
    <location>
        <begin position="7"/>
        <end position="194"/>
    </location>
</feature>
<dbReference type="GO" id="GO:0004798">
    <property type="term" value="F:dTMP kinase activity"/>
    <property type="evidence" value="ECO:0007669"/>
    <property type="project" value="UniProtKB-UniRule"/>
</dbReference>
<evidence type="ECO:0000256" key="3">
    <source>
        <dbReference type="ARBA" id="ARBA00017144"/>
    </source>
</evidence>
<dbReference type="EMBL" id="CP011366">
    <property type="protein sequence ID" value="AKG75168.1"/>
    <property type="molecule type" value="Genomic_DNA"/>
</dbReference>
<evidence type="ECO:0000313" key="15">
    <source>
        <dbReference type="Proteomes" id="UP000034029"/>
    </source>
</evidence>
<dbReference type="HAMAP" id="MF_00165">
    <property type="entry name" value="Thymidylate_kinase"/>
    <property type="match status" value="1"/>
</dbReference>
<evidence type="ECO:0000256" key="11">
    <source>
        <dbReference type="HAMAP-Rule" id="MF_00165"/>
    </source>
</evidence>
<dbReference type="GO" id="GO:0005829">
    <property type="term" value="C:cytosol"/>
    <property type="evidence" value="ECO:0007669"/>
    <property type="project" value="TreeGrafter"/>
</dbReference>
<feature type="binding site" evidence="11">
    <location>
        <begin position="9"/>
        <end position="16"/>
    </location>
    <ligand>
        <name>ATP</name>
        <dbReference type="ChEBI" id="CHEBI:30616"/>
    </ligand>
</feature>
<reference evidence="15" key="2">
    <citation type="submission" date="2015-04" db="EMBL/GenBank/DDBJ databases">
        <title>Complete genome sequence of Salinicoccus halodurans strain H3B36, isolated from the Qaidam basin of China.</title>
        <authorList>
            <person name="Ma Y."/>
            <person name="Jiang K."/>
            <person name="Xue Y."/>
        </authorList>
    </citation>
    <scope>NUCLEOTIDE SEQUENCE [LARGE SCALE GENOMIC DNA]</scope>
    <source>
        <strain evidence="15">H3B36</strain>
    </source>
</reference>
<dbReference type="PROSITE" id="PS01331">
    <property type="entry name" value="THYMIDYLATE_KINASE"/>
    <property type="match status" value="1"/>
</dbReference>
<dbReference type="InterPro" id="IPR027417">
    <property type="entry name" value="P-loop_NTPase"/>
</dbReference>
<dbReference type="InterPro" id="IPR039430">
    <property type="entry name" value="Thymidylate_kin-like_dom"/>
</dbReference>
<dbReference type="PANTHER" id="PTHR10344:SF4">
    <property type="entry name" value="UMP-CMP KINASE 2, MITOCHONDRIAL"/>
    <property type="match status" value="1"/>
</dbReference>
<evidence type="ECO:0000256" key="9">
    <source>
        <dbReference type="ARBA" id="ARBA00048743"/>
    </source>
</evidence>
<comment type="function">
    <text evidence="10 11">Phosphorylation of dTMP to form dTDP in both de novo and salvage pathways of dTTP synthesis.</text>
</comment>
<sequence>MGHFITFEGPEGSGKTTVISKVHEQLAKTYDTMATREPGGIAISESIRKILLAEGNDMDPRTEALLFAAARRQHLIEKVLPALETGRVVLCDRFVDSSIAYQGFARGIGTEEVMNINRFAIEDHMPDLTIYLKLDPAVGLHRIESNKRDHNRLDTEKISFHKDVVLGYNELSENYPNRIKIVDADQSPEKVTRDVMKIINQYLEQGVDHS</sequence>
<comment type="similarity">
    <text evidence="1 11">Belongs to the thymidylate kinase family.</text>
</comment>
<keyword evidence="7 11" id="KW-0418">Kinase</keyword>
<evidence type="ECO:0000256" key="2">
    <source>
        <dbReference type="ARBA" id="ARBA00012980"/>
    </source>
</evidence>
<gene>
    <name evidence="11" type="primary">tmk</name>
    <name evidence="13" type="ORF">AAT16_13820</name>
    <name evidence="14" type="ORF">SAMN05216235_1026</name>
</gene>
<evidence type="ECO:0000259" key="12">
    <source>
        <dbReference type="Pfam" id="PF02223"/>
    </source>
</evidence>
<dbReference type="CDD" id="cd01672">
    <property type="entry name" value="TMPK"/>
    <property type="match status" value="1"/>
</dbReference>
<dbReference type="GO" id="GO:0006233">
    <property type="term" value="P:dTDP biosynthetic process"/>
    <property type="evidence" value="ECO:0007669"/>
    <property type="project" value="InterPro"/>
</dbReference>
<keyword evidence="15" id="KW-1185">Reference proteome</keyword>
<dbReference type="EMBL" id="FOTB01000002">
    <property type="protein sequence ID" value="SFK66754.1"/>
    <property type="molecule type" value="Genomic_DNA"/>
</dbReference>
<keyword evidence="4 11" id="KW-0808">Transferase</keyword>
<evidence type="ECO:0000313" key="13">
    <source>
        <dbReference type="EMBL" id="AKG75168.1"/>
    </source>
</evidence>
<dbReference type="GO" id="GO:0006227">
    <property type="term" value="P:dUDP biosynthetic process"/>
    <property type="evidence" value="ECO:0007669"/>
    <property type="project" value="TreeGrafter"/>
</dbReference>
<dbReference type="NCBIfam" id="TIGR00041">
    <property type="entry name" value="DTMP_kinase"/>
    <property type="match status" value="1"/>
</dbReference>
<evidence type="ECO:0000256" key="10">
    <source>
        <dbReference type="ARBA" id="ARBA00057735"/>
    </source>
</evidence>
<dbReference type="Proteomes" id="UP000183090">
    <property type="component" value="Unassembled WGS sequence"/>
</dbReference>
<dbReference type="RefSeq" id="WP_046791344.1">
    <property type="nucleotide sequence ID" value="NZ_CP011366.1"/>
</dbReference>
<keyword evidence="5 11" id="KW-0545">Nucleotide biosynthesis</keyword>
<dbReference type="FunFam" id="3.40.50.300:FF:000225">
    <property type="entry name" value="Thymidylate kinase"/>
    <property type="match status" value="1"/>
</dbReference>